<dbReference type="Proteomes" id="UP000000719">
    <property type="component" value="Chromosome"/>
</dbReference>
<comment type="catalytic activity">
    <reaction evidence="7">
        <text>orotidine 5'-phosphate + diphosphate = orotate + 5-phospho-alpha-D-ribose 1-diphosphate</text>
        <dbReference type="Rhea" id="RHEA:10380"/>
        <dbReference type="ChEBI" id="CHEBI:30839"/>
        <dbReference type="ChEBI" id="CHEBI:33019"/>
        <dbReference type="ChEBI" id="CHEBI:57538"/>
        <dbReference type="ChEBI" id="CHEBI:58017"/>
        <dbReference type="EC" id="2.4.2.10"/>
    </reaction>
</comment>
<dbReference type="Gene3D" id="3.40.50.2020">
    <property type="match status" value="1"/>
</dbReference>
<feature type="domain" description="Phosphoribosyltransferase" evidence="8">
    <location>
        <begin position="43"/>
        <end position="158"/>
    </location>
</feature>
<keyword evidence="3 7" id="KW-0328">Glycosyltransferase</keyword>
<dbReference type="Pfam" id="PF00156">
    <property type="entry name" value="Pribosyltran"/>
    <property type="match status" value="1"/>
</dbReference>
<comment type="similarity">
    <text evidence="7">Belongs to the purine/pyrimidine phosphoribosyltransferase family. PyrE subfamily.</text>
</comment>
<name>B8CWN0_HALOH</name>
<dbReference type="eggNOG" id="COG0461">
    <property type="taxonomic scope" value="Bacteria"/>
</dbReference>
<dbReference type="PANTHER" id="PTHR19278:SF9">
    <property type="entry name" value="URIDINE 5'-MONOPHOSPHATE SYNTHASE"/>
    <property type="match status" value="1"/>
</dbReference>
<dbReference type="InterPro" id="IPR029057">
    <property type="entry name" value="PRTase-like"/>
</dbReference>
<evidence type="ECO:0000256" key="6">
    <source>
        <dbReference type="ARBA" id="ARBA00022975"/>
    </source>
</evidence>
<feature type="binding site" evidence="7">
    <location>
        <position position="119"/>
    </location>
    <ligand>
        <name>orotate</name>
        <dbReference type="ChEBI" id="CHEBI:30839"/>
    </ligand>
</feature>
<evidence type="ECO:0000256" key="2">
    <source>
        <dbReference type="ARBA" id="ARBA00011971"/>
    </source>
</evidence>
<keyword evidence="10" id="KW-1185">Reference proteome</keyword>
<accession>B8CWN0</accession>
<dbReference type="HOGENOM" id="CLU_074878_3_0_9"/>
<comment type="caution">
    <text evidence="7">Lacks conserved residue(s) required for the propagation of feature annotation.</text>
</comment>
<dbReference type="PANTHER" id="PTHR19278">
    <property type="entry name" value="OROTATE PHOSPHORIBOSYLTRANSFERASE"/>
    <property type="match status" value="1"/>
</dbReference>
<dbReference type="NCBIfam" id="TIGR01367">
    <property type="entry name" value="pyrE_Therm"/>
    <property type="match status" value="1"/>
</dbReference>
<dbReference type="GO" id="GO:0004588">
    <property type="term" value="F:orotate phosphoribosyltransferase activity"/>
    <property type="evidence" value="ECO:0007669"/>
    <property type="project" value="UniProtKB-UniRule"/>
</dbReference>
<dbReference type="GO" id="GO:0000287">
    <property type="term" value="F:magnesium ion binding"/>
    <property type="evidence" value="ECO:0007669"/>
    <property type="project" value="UniProtKB-UniRule"/>
</dbReference>
<dbReference type="HAMAP" id="MF_01208">
    <property type="entry name" value="PyrE"/>
    <property type="match status" value="1"/>
</dbReference>
<keyword evidence="6 7" id="KW-0665">Pyrimidine biosynthesis</keyword>
<evidence type="ECO:0000256" key="4">
    <source>
        <dbReference type="ARBA" id="ARBA00022679"/>
    </source>
</evidence>
<dbReference type="InterPro" id="IPR006273">
    <property type="entry name" value="Orotate_PRibTrfase_bac"/>
</dbReference>
<evidence type="ECO:0000259" key="8">
    <source>
        <dbReference type="Pfam" id="PF00156"/>
    </source>
</evidence>
<dbReference type="KEGG" id="hor:Hore_09430"/>
<dbReference type="EMBL" id="CP001098">
    <property type="protein sequence ID" value="ACL69699.1"/>
    <property type="molecule type" value="Genomic_DNA"/>
</dbReference>
<evidence type="ECO:0000256" key="7">
    <source>
        <dbReference type="HAMAP-Rule" id="MF_01208"/>
    </source>
</evidence>
<dbReference type="InterPro" id="IPR000836">
    <property type="entry name" value="PRTase_dom"/>
</dbReference>
<dbReference type="EC" id="2.4.2.10" evidence="2 7"/>
<dbReference type="GO" id="GO:0044205">
    <property type="term" value="P:'de novo' UMP biosynthetic process"/>
    <property type="evidence" value="ECO:0007669"/>
    <property type="project" value="UniProtKB-UniRule"/>
</dbReference>
<comment type="function">
    <text evidence="7">Catalyzes the transfer of a ribosyl phosphate group from 5-phosphoribose 1-diphosphate to orotate, leading to the formation of orotidine monophosphate (OMP).</text>
</comment>
<comment type="pathway">
    <text evidence="1 7">Pyrimidine metabolism; UMP biosynthesis via de novo pathway; UMP from orotate: step 1/2.</text>
</comment>
<gene>
    <name evidence="7" type="primary">pyrE</name>
    <name evidence="9" type="ordered locus">Hore_09430</name>
</gene>
<evidence type="ECO:0000313" key="10">
    <source>
        <dbReference type="Proteomes" id="UP000000719"/>
    </source>
</evidence>
<feature type="binding site" evidence="7">
    <location>
        <position position="147"/>
    </location>
    <ligand>
        <name>orotate</name>
        <dbReference type="ChEBI" id="CHEBI:30839"/>
    </ligand>
</feature>
<organism evidence="9 10">
    <name type="scientific">Halothermothrix orenii (strain H 168 / OCM 544 / DSM 9562)</name>
    <dbReference type="NCBI Taxonomy" id="373903"/>
    <lineage>
        <taxon>Bacteria</taxon>
        <taxon>Bacillati</taxon>
        <taxon>Bacillota</taxon>
        <taxon>Clostridia</taxon>
        <taxon>Halanaerobiales</taxon>
        <taxon>Halothermotrichaceae</taxon>
        <taxon>Halothermothrix</taxon>
    </lineage>
</organism>
<keyword evidence="4 7" id="KW-0808">Transferase</keyword>
<dbReference type="UniPathway" id="UPA00070">
    <property type="reaction ID" value="UER00119"/>
</dbReference>
<reference evidence="9 10" key="1">
    <citation type="journal article" date="2009" name="PLoS ONE">
        <title>Genome analysis of the anaerobic thermohalophilic bacterium Halothermothrix orenii.</title>
        <authorList>
            <person name="Mavromatis K."/>
            <person name="Ivanova N."/>
            <person name="Anderson I."/>
            <person name="Lykidis A."/>
            <person name="Hooper S.D."/>
            <person name="Sun H."/>
            <person name="Kunin V."/>
            <person name="Lapidus A."/>
            <person name="Hugenholtz P."/>
            <person name="Patel B."/>
            <person name="Kyrpides N.C."/>
        </authorList>
    </citation>
    <scope>NUCLEOTIDE SEQUENCE [LARGE SCALE GENOMIC DNA]</scope>
    <source>
        <strain evidence="10">H 168 / OCM 544 / DSM 9562</strain>
    </source>
</reference>
<dbReference type="InterPro" id="IPR023031">
    <property type="entry name" value="OPRT"/>
</dbReference>
<evidence type="ECO:0000256" key="1">
    <source>
        <dbReference type="ARBA" id="ARBA00004889"/>
    </source>
</evidence>
<sequence>MLKQDRIIEIFKKTGVLREGHFLLSSGRHAEKYLQCARVLQYPEYANELAEGIAQFWEDDNLDVVIGPAIGGIVVSYAVGQALGIRAIFAERENGQMALRRNFKIEVGERILVVEDVVTTGGSVKEVLQLLEKTGGTIVGVSSLVDRSAGKVDFKYPYRPLIKLDIKSYLPEECPLCQQGYEVEKPGSRNIQS</sequence>
<dbReference type="CDD" id="cd06223">
    <property type="entry name" value="PRTases_typeI"/>
    <property type="match status" value="1"/>
</dbReference>
<evidence type="ECO:0000256" key="3">
    <source>
        <dbReference type="ARBA" id="ARBA00022676"/>
    </source>
</evidence>
<dbReference type="AlphaFoldDB" id="B8CWN0"/>
<comment type="cofactor">
    <cofactor evidence="7">
        <name>Mg(2+)</name>
        <dbReference type="ChEBI" id="CHEBI:18420"/>
    </cofactor>
</comment>
<proteinExistence type="inferred from homology"/>
<dbReference type="SUPFAM" id="SSF53271">
    <property type="entry name" value="PRTase-like"/>
    <property type="match status" value="1"/>
</dbReference>
<protein>
    <recommendedName>
        <fullName evidence="2 7">Orotate phosphoribosyltransferase</fullName>
        <shortName evidence="7">OPRT</shortName>
        <shortName evidence="7">OPRTase</shortName>
        <ecNumber evidence="2 7">2.4.2.10</ecNumber>
    </recommendedName>
</protein>
<comment type="subunit">
    <text evidence="7">Homodimer.</text>
</comment>
<dbReference type="STRING" id="373903.Hore_09430"/>
<feature type="binding site" description="in other chain" evidence="7">
    <location>
        <begin position="115"/>
        <end position="123"/>
    </location>
    <ligand>
        <name>5-phospho-alpha-D-ribose 1-diphosphate</name>
        <dbReference type="ChEBI" id="CHEBI:58017"/>
        <note>ligand shared between dimeric partners</note>
    </ligand>
</feature>
<dbReference type="GO" id="GO:0019856">
    <property type="term" value="P:pyrimidine nucleobase biosynthetic process"/>
    <property type="evidence" value="ECO:0007669"/>
    <property type="project" value="InterPro"/>
</dbReference>
<keyword evidence="5 7" id="KW-0460">Magnesium</keyword>
<evidence type="ECO:0000256" key="5">
    <source>
        <dbReference type="ARBA" id="ARBA00022842"/>
    </source>
</evidence>
<evidence type="ECO:0000313" key="9">
    <source>
        <dbReference type="EMBL" id="ACL69699.1"/>
    </source>
</evidence>